<reference evidence="7 8" key="1">
    <citation type="submission" date="2019-07" db="EMBL/GenBank/DDBJ databases">
        <title>Draft genome of C. aurimucosum strain 332.</title>
        <authorList>
            <person name="Pacheco L.G.C."/>
            <person name="Aguiar E.R.G.R."/>
            <person name="Barberis C.M."/>
            <person name="Almuzara M.N."/>
            <person name="Traglia G.M."/>
            <person name="Santos C.S."/>
            <person name="Vay C.A."/>
            <person name="Rocha D.J.P.G."/>
        </authorList>
    </citation>
    <scope>NUCLEOTIDE SEQUENCE [LARGE SCALE GENOMIC DNA]</scope>
    <source>
        <strain evidence="7 8">332</strain>
    </source>
</reference>
<evidence type="ECO:0000313" key="7">
    <source>
        <dbReference type="EMBL" id="MTD91455.1"/>
    </source>
</evidence>
<comment type="caution">
    <text evidence="7">The sequence shown here is derived from an EMBL/GenBank/DDBJ whole genome shotgun (WGS) entry which is preliminary data.</text>
</comment>
<evidence type="ECO:0000256" key="4">
    <source>
        <dbReference type="ARBA" id="ARBA00023136"/>
    </source>
</evidence>
<evidence type="ECO:0000256" key="1">
    <source>
        <dbReference type="ARBA" id="ARBA00004141"/>
    </source>
</evidence>
<comment type="subcellular location">
    <subcellularLocation>
        <location evidence="1">Membrane</location>
        <topology evidence="1">Multi-pass membrane protein</topology>
    </subcellularLocation>
</comment>
<dbReference type="RefSeq" id="WP_102234420.1">
    <property type="nucleotide sequence ID" value="NZ_PNHI01000012.1"/>
</dbReference>
<dbReference type="EMBL" id="VIOG01000005">
    <property type="protein sequence ID" value="MTD91455.1"/>
    <property type="molecule type" value="Genomic_DNA"/>
</dbReference>
<dbReference type="InterPro" id="IPR010432">
    <property type="entry name" value="RDD"/>
</dbReference>
<keyword evidence="3 5" id="KW-1133">Transmembrane helix</keyword>
<dbReference type="AlphaFoldDB" id="A0A2N6TIM8"/>
<feature type="transmembrane region" description="Helical" evidence="5">
    <location>
        <begin position="99"/>
        <end position="128"/>
    </location>
</feature>
<dbReference type="GO" id="GO:0016020">
    <property type="term" value="C:membrane"/>
    <property type="evidence" value="ECO:0007669"/>
    <property type="project" value="UniProtKB-SubCell"/>
</dbReference>
<feature type="domain" description="RDD" evidence="6">
    <location>
        <begin position="9"/>
        <end position="136"/>
    </location>
</feature>
<keyword evidence="4 5" id="KW-0472">Membrane</keyword>
<feature type="transmembrane region" description="Helical" evidence="5">
    <location>
        <begin position="46"/>
        <end position="66"/>
    </location>
</feature>
<organism evidence="7 8">
    <name type="scientific">Corynebacterium aurimucosum</name>
    <dbReference type="NCBI Taxonomy" id="169292"/>
    <lineage>
        <taxon>Bacteria</taxon>
        <taxon>Bacillati</taxon>
        <taxon>Actinomycetota</taxon>
        <taxon>Actinomycetes</taxon>
        <taxon>Mycobacteriales</taxon>
        <taxon>Corynebacteriaceae</taxon>
        <taxon>Corynebacterium</taxon>
    </lineage>
</organism>
<keyword evidence="2 5" id="KW-0812">Transmembrane</keyword>
<accession>A0A2N6TIM8</accession>
<sequence length="156" mass="17064">MLLERLGIFLRRTVAWWIDAFLAAAVIVVLKWLINLSTDAALTGRAGAIYDIVALALVFYVYRVWAEATKQTSLGKWSLKLEVIAERPGIASAAIRNSWLLLTLVALTGLPYVEATILAILGLSVLLLGQTPFDLLAGCLVERRTPTEDERAVGLT</sequence>
<evidence type="ECO:0000256" key="2">
    <source>
        <dbReference type="ARBA" id="ARBA00022692"/>
    </source>
</evidence>
<name>A0A2N6TIM8_9CORY</name>
<evidence type="ECO:0000256" key="3">
    <source>
        <dbReference type="ARBA" id="ARBA00022989"/>
    </source>
</evidence>
<protein>
    <submittedName>
        <fullName evidence="7">RDD family protein</fullName>
    </submittedName>
</protein>
<feature type="transmembrane region" description="Helical" evidence="5">
    <location>
        <begin position="14"/>
        <end position="34"/>
    </location>
</feature>
<dbReference type="Proteomes" id="UP000432568">
    <property type="component" value="Unassembled WGS sequence"/>
</dbReference>
<evidence type="ECO:0000313" key="8">
    <source>
        <dbReference type="Proteomes" id="UP000432568"/>
    </source>
</evidence>
<dbReference type="Pfam" id="PF06271">
    <property type="entry name" value="RDD"/>
    <property type="match status" value="1"/>
</dbReference>
<gene>
    <name evidence="7" type="ORF">FME68_06130</name>
</gene>
<evidence type="ECO:0000256" key="5">
    <source>
        <dbReference type="SAM" id="Phobius"/>
    </source>
</evidence>
<evidence type="ECO:0000259" key="6">
    <source>
        <dbReference type="Pfam" id="PF06271"/>
    </source>
</evidence>
<proteinExistence type="predicted"/>